<evidence type="ECO:0000259" key="2">
    <source>
        <dbReference type="Pfam" id="PF15353"/>
    </source>
</evidence>
<evidence type="ECO:0000259" key="3">
    <source>
        <dbReference type="Pfam" id="PF16002"/>
    </source>
</evidence>
<dbReference type="Pfam" id="PF16002">
    <property type="entry name" value="Headcase"/>
    <property type="match status" value="1"/>
</dbReference>
<evidence type="ECO:0000256" key="1">
    <source>
        <dbReference type="SAM" id="MobiDB-lite"/>
    </source>
</evidence>
<name>A0A8X6KV82_TRICU</name>
<sequence>MQQCQAIFENFDPASMAICCVPTFCHVGEPISLEKLTDAVRVICNNESCEEGEYMHKVCFDQWEYSVLTFLRSTGRARSWSEKQRLQNLWTKKGYDLAYKACGCKCGKGHLRKDLDWNPPTAPIEAQIKKKRHRKKKNDKPCLSITGNIPTPKPGLTVGQQVPVNRLRSSSISSMSSTSGSPPNSASSDCPLSPCWGVKNIVPERKERHVSGSIFCRRQDYSSFNSLPRNKINSYHIKIEDEGNQGNDEIRCFILSTLSANKTSGVNCIFCYNPMIIFDRYPLIDGTFFTSPRHYSSSSIPVKNDCQMQYLNAICMACLEGWNAILQCKFCGSRWDGSDLILGTMYSYDIIAANPCCEERLKCGNCHELVMVPDRRFQFFSDYSRSIACPSCNAVDYHFIKPLTTYYIKEGFDGEETKKSTKEVRKLFHFRSMQFGWVETEPKKYKDCRS</sequence>
<feature type="domain" description="Headcase N-terminal" evidence="2">
    <location>
        <begin position="19"/>
        <end position="117"/>
    </location>
</feature>
<dbReference type="Proteomes" id="UP000887116">
    <property type="component" value="Unassembled WGS sequence"/>
</dbReference>
<gene>
    <name evidence="4" type="primary">hdc</name>
    <name evidence="4" type="ORF">TNCT_672691</name>
</gene>
<dbReference type="InterPro" id="IPR026066">
    <property type="entry name" value="Headcase"/>
</dbReference>
<feature type="domain" description="Headcase middle" evidence="3">
    <location>
        <begin position="207"/>
        <end position="403"/>
    </location>
</feature>
<comment type="caution">
    <text evidence="4">The sequence shown here is derived from an EMBL/GenBank/DDBJ whole genome shotgun (WGS) entry which is preliminary data.</text>
</comment>
<dbReference type="PANTHER" id="PTHR13425">
    <property type="entry name" value="HEADCASE PROTEIN"/>
    <property type="match status" value="1"/>
</dbReference>
<dbReference type="OrthoDB" id="10012848at2759"/>
<protein>
    <submittedName>
        <fullName evidence="4">Headcase protein</fullName>
    </submittedName>
</protein>
<organism evidence="4 5">
    <name type="scientific">Trichonephila clavata</name>
    <name type="common">Joro spider</name>
    <name type="synonym">Nephila clavata</name>
    <dbReference type="NCBI Taxonomy" id="2740835"/>
    <lineage>
        <taxon>Eukaryota</taxon>
        <taxon>Metazoa</taxon>
        <taxon>Ecdysozoa</taxon>
        <taxon>Arthropoda</taxon>
        <taxon>Chelicerata</taxon>
        <taxon>Arachnida</taxon>
        <taxon>Araneae</taxon>
        <taxon>Araneomorphae</taxon>
        <taxon>Entelegynae</taxon>
        <taxon>Araneoidea</taxon>
        <taxon>Nephilidae</taxon>
        <taxon>Trichonephila</taxon>
    </lineage>
</organism>
<keyword evidence="5" id="KW-1185">Reference proteome</keyword>
<feature type="compositionally biased region" description="Low complexity" evidence="1">
    <location>
        <begin position="169"/>
        <end position="188"/>
    </location>
</feature>
<evidence type="ECO:0000313" key="5">
    <source>
        <dbReference type="Proteomes" id="UP000887116"/>
    </source>
</evidence>
<reference evidence="4" key="1">
    <citation type="submission" date="2020-07" db="EMBL/GenBank/DDBJ databases">
        <title>Multicomponent nature underlies the extraordinary mechanical properties of spider dragline silk.</title>
        <authorList>
            <person name="Kono N."/>
            <person name="Nakamura H."/>
            <person name="Mori M."/>
            <person name="Yoshida Y."/>
            <person name="Ohtoshi R."/>
            <person name="Malay A.D."/>
            <person name="Moran D.A.P."/>
            <person name="Tomita M."/>
            <person name="Numata K."/>
            <person name="Arakawa K."/>
        </authorList>
    </citation>
    <scope>NUCLEOTIDE SEQUENCE</scope>
</reference>
<dbReference type="Pfam" id="PF15353">
    <property type="entry name" value="HECA_N"/>
    <property type="match status" value="1"/>
</dbReference>
<evidence type="ECO:0000313" key="4">
    <source>
        <dbReference type="EMBL" id="GFQ83613.1"/>
    </source>
</evidence>
<dbReference type="PANTHER" id="PTHR13425:SF3">
    <property type="entry name" value="HEADCASE PROTEIN HOMOLOG"/>
    <property type="match status" value="1"/>
</dbReference>
<accession>A0A8X6KV82</accession>
<dbReference type="AlphaFoldDB" id="A0A8X6KV82"/>
<dbReference type="EMBL" id="BMAO01012745">
    <property type="protein sequence ID" value="GFQ83613.1"/>
    <property type="molecule type" value="Genomic_DNA"/>
</dbReference>
<proteinExistence type="predicted"/>
<feature type="compositionally biased region" description="Basic residues" evidence="1">
    <location>
        <begin position="129"/>
        <end position="138"/>
    </location>
</feature>
<dbReference type="InterPro" id="IPR054537">
    <property type="entry name" value="HECA_N"/>
</dbReference>
<dbReference type="InterPro" id="IPR031947">
    <property type="entry name" value="Headcase_mid"/>
</dbReference>
<feature type="region of interest" description="Disordered" evidence="1">
    <location>
        <begin position="129"/>
        <end position="190"/>
    </location>
</feature>